<dbReference type="InterPro" id="IPR032002">
    <property type="entry name" value="IFS"/>
</dbReference>
<gene>
    <name evidence="1" type="ORF">SK143_2030</name>
</gene>
<sequence length="181" mass="21971">MKTYKLKNKENYQNFVKDYREIMKEGKEAEAFLGEDIRYRFQQRNSMITEYTDIQVLMEYCLFPLYVEGDKDIEKRTFEILKEFSLSIDEKKIWQVTEYLLLQDFILSEYKPLPFEIDTRKLVPLILDTIEKLPNELKTSGYYARLIGNIKSIPSFKYYEVEKVEKILKEFKEKYYNPPKE</sequence>
<dbReference type="PATRIC" id="fig|1303.44.peg.1939"/>
<comment type="caution">
    <text evidence="1">The sequence shown here is derived from an EMBL/GenBank/DDBJ whole genome shotgun (WGS) entry which is preliminary data.</text>
</comment>
<protein>
    <submittedName>
        <fullName evidence="1">Uncharacterized protein</fullName>
    </submittedName>
</protein>
<evidence type="ECO:0000313" key="2">
    <source>
        <dbReference type="Proteomes" id="UP000028098"/>
    </source>
</evidence>
<organism evidence="1 2">
    <name type="scientific">Streptococcus oralis</name>
    <dbReference type="NCBI Taxonomy" id="1303"/>
    <lineage>
        <taxon>Bacteria</taxon>
        <taxon>Bacillati</taxon>
        <taxon>Bacillota</taxon>
        <taxon>Bacilli</taxon>
        <taxon>Lactobacillales</taxon>
        <taxon>Streptococcaceae</taxon>
        <taxon>Streptococcus</taxon>
    </lineage>
</organism>
<dbReference type="Proteomes" id="UP000028098">
    <property type="component" value="Unassembled WGS sequence"/>
</dbReference>
<dbReference type="AlphaFoldDB" id="A0A081R2D1"/>
<dbReference type="RefSeq" id="WP_042903189.1">
    <property type="nucleotide sequence ID" value="NZ_JAKUWH010000005.1"/>
</dbReference>
<proteinExistence type="predicted"/>
<evidence type="ECO:0000313" key="1">
    <source>
        <dbReference type="EMBL" id="KEQ49354.1"/>
    </source>
</evidence>
<reference evidence="1 2" key="1">
    <citation type="submission" date="2014-05" db="EMBL/GenBank/DDBJ databases">
        <authorList>
            <person name="Daugherty S.C."/>
            <person name="Tallon L.J."/>
            <person name="Sadzewicz L."/>
            <person name="Kilian M."/>
            <person name="Tettelin H."/>
        </authorList>
    </citation>
    <scope>NUCLEOTIDE SEQUENCE [LARGE SCALE GENOMIC DNA]</scope>
    <source>
        <strain evidence="1 2">SK143</strain>
    </source>
</reference>
<dbReference type="EMBL" id="JPGB01000007">
    <property type="protein sequence ID" value="KEQ49354.1"/>
    <property type="molecule type" value="Genomic_DNA"/>
</dbReference>
<accession>A0A081R2D1</accession>
<dbReference type="InterPro" id="IPR038509">
    <property type="entry name" value="IFS_sf"/>
</dbReference>
<dbReference type="Gene3D" id="1.25.40.520">
    <property type="match status" value="1"/>
</dbReference>
<name>A0A081R2D1_STROR</name>
<dbReference type="Pfam" id="PF16718">
    <property type="entry name" value="IFS"/>
    <property type="match status" value="1"/>
</dbReference>